<feature type="transmembrane region" description="Helical" evidence="5">
    <location>
        <begin position="543"/>
        <end position="562"/>
    </location>
</feature>
<dbReference type="SUPFAM" id="SSF52833">
    <property type="entry name" value="Thioredoxin-like"/>
    <property type="match status" value="1"/>
</dbReference>
<dbReference type="Pfam" id="PF02683">
    <property type="entry name" value="DsbD_TM"/>
    <property type="match status" value="1"/>
</dbReference>
<name>A0A381X9W6_9ZZZZ</name>
<keyword evidence="2 5" id="KW-0812">Transmembrane</keyword>
<organism evidence="8">
    <name type="scientific">marine metagenome</name>
    <dbReference type="NCBI Taxonomy" id="408172"/>
    <lineage>
        <taxon>unclassified sequences</taxon>
        <taxon>metagenomes</taxon>
        <taxon>ecological metagenomes</taxon>
    </lineage>
</organism>
<dbReference type="PANTHER" id="PTHR32234:SF3">
    <property type="entry name" value="SUPPRESSION OF COPPER SENSITIVITY PROTEIN"/>
    <property type="match status" value="1"/>
</dbReference>
<dbReference type="Pfam" id="PF13899">
    <property type="entry name" value="Thioredoxin_7"/>
    <property type="match status" value="1"/>
</dbReference>
<evidence type="ECO:0000256" key="1">
    <source>
        <dbReference type="ARBA" id="ARBA00004141"/>
    </source>
</evidence>
<evidence type="ECO:0000313" key="8">
    <source>
        <dbReference type="EMBL" id="SVA61514.1"/>
    </source>
</evidence>
<dbReference type="GO" id="GO:0045454">
    <property type="term" value="P:cell redox homeostasis"/>
    <property type="evidence" value="ECO:0007669"/>
    <property type="project" value="TreeGrafter"/>
</dbReference>
<evidence type="ECO:0000259" key="7">
    <source>
        <dbReference type="Pfam" id="PF11412"/>
    </source>
</evidence>
<dbReference type="Pfam" id="PF11412">
    <property type="entry name" value="DsbD_N"/>
    <property type="match status" value="1"/>
</dbReference>
<evidence type="ECO:0000259" key="6">
    <source>
        <dbReference type="Pfam" id="PF02683"/>
    </source>
</evidence>
<gene>
    <name evidence="8" type="ORF">METZ01_LOCUS114368</name>
</gene>
<protein>
    <submittedName>
        <fullName evidence="8">Uncharacterized protein</fullName>
    </submittedName>
</protein>
<comment type="subcellular location">
    <subcellularLocation>
        <location evidence="1">Membrane</location>
        <topology evidence="1">Multi-pass membrane protein</topology>
    </subcellularLocation>
</comment>
<evidence type="ECO:0000256" key="2">
    <source>
        <dbReference type="ARBA" id="ARBA00022692"/>
    </source>
</evidence>
<dbReference type="GO" id="GO:0015035">
    <property type="term" value="F:protein-disulfide reductase activity"/>
    <property type="evidence" value="ECO:0007669"/>
    <property type="project" value="TreeGrafter"/>
</dbReference>
<evidence type="ECO:0000256" key="4">
    <source>
        <dbReference type="ARBA" id="ARBA00023136"/>
    </source>
</evidence>
<reference evidence="8" key="1">
    <citation type="submission" date="2018-05" db="EMBL/GenBank/DDBJ databases">
        <authorList>
            <person name="Lanie J.A."/>
            <person name="Ng W.-L."/>
            <person name="Kazmierczak K.M."/>
            <person name="Andrzejewski T.M."/>
            <person name="Davidsen T.M."/>
            <person name="Wayne K.J."/>
            <person name="Tettelin H."/>
            <person name="Glass J.I."/>
            <person name="Rusch D."/>
            <person name="Podicherti R."/>
            <person name="Tsui H.-C.T."/>
            <person name="Winkler M.E."/>
        </authorList>
    </citation>
    <scope>NUCLEOTIDE SEQUENCE</scope>
</reference>
<feature type="transmembrane region" description="Helical" evidence="5">
    <location>
        <begin position="415"/>
        <end position="442"/>
    </location>
</feature>
<sequence length="643" mass="71302">MKKLYTIGHNVRLAALLLLISFFPAKSFTGSYFDTGESSINLITESYQVNTKDTLLVGIEFKLSPGWHTYWKNPGDSGEGATIKWDLPPGFKASDILWPGPKKIPVNPLMTFGYDDKALLLTEIKTPGQFSGPVTISAKVNWLTCKDICIPQEGEVDLTLMKGPKTISEFATKLTEIALTIPKKFPAQSRVTKINEKIFLQFEKEGSSNISEAYFFPNEYGLISYVKDQKLERNNNSFSLQLNPAEVRVETDKLKGVLKLKIDETEEFYELDLPIEGASNSPILAMSLLTGIVFAFLGGIILNAMPCVFPILSIKILGFIEQSQGSKKKLVQHGLIFSAGVLTTFLAISWLLIFLRASGEAIGWGYQLQSPWVVSILIYLFVAIGIVFMGNIVLGSSLANFGSLAKNRTDFLSSFFTGVLAVIVASPCTAPFMGPAVGLALLQPGLKSIVIFLALGIGFSLPYLMLSIYPQLLSKLPKPGEWMQTFKQIMAFPMWAAALWLAWVLSAQVDMESVFAVLVGALLIALALWLMEKTQSSDQLLRRITVLFSLGLMIFSIWLIPLNQDEDSSNLRNEVNNFSAQKLSSLRSEKKAIFVNFTADWCITCKVNEAIALDQDNVKKLLREKDIVYLKADWTRKDPEIAS</sequence>
<proteinExistence type="predicted"/>
<feature type="transmembrane region" description="Helical" evidence="5">
    <location>
        <begin position="448"/>
        <end position="469"/>
    </location>
</feature>
<accession>A0A381X9W6</accession>
<keyword evidence="3 5" id="KW-1133">Transmembrane helix</keyword>
<feature type="domain" description="Thiol:disulfide interchange protein DsbD N-terminal" evidence="7">
    <location>
        <begin position="48"/>
        <end position="158"/>
    </location>
</feature>
<dbReference type="AlphaFoldDB" id="A0A381X9W6"/>
<feature type="transmembrane region" description="Helical" evidence="5">
    <location>
        <begin position="489"/>
        <end position="507"/>
    </location>
</feature>
<evidence type="ECO:0000256" key="5">
    <source>
        <dbReference type="SAM" id="Phobius"/>
    </source>
</evidence>
<feature type="transmembrane region" description="Helical" evidence="5">
    <location>
        <begin position="513"/>
        <end position="531"/>
    </location>
</feature>
<feature type="non-terminal residue" evidence="8">
    <location>
        <position position="643"/>
    </location>
</feature>
<dbReference type="PANTHER" id="PTHR32234">
    <property type="entry name" value="THIOL:DISULFIDE INTERCHANGE PROTEIN DSBD"/>
    <property type="match status" value="1"/>
</dbReference>
<dbReference type="InterPro" id="IPR036249">
    <property type="entry name" value="Thioredoxin-like_sf"/>
</dbReference>
<feature type="transmembrane region" description="Helical" evidence="5">
    <location>
        <begin position="283"/>
        <end position="309"/>
    </location>
</feature>
<feature type="transmembrane region" description="Helical" evidence="5">
    <location>
        <begin position="372"/>
        <end position="394"/>
    </location>
</feature>
<dbReference type="InterPro" id="IPR003834">
    <property type="entry name" value="Cyt_c_assmbl_TM_dom"/>
</dbReference>
<dbReference type="EMBL" id="UINC01014425">
    <property type="protein sequence ID" value="SVA61514.1"/>
    <property type="molecule type" value="Genomic_DNA"/>
</dbReference>
<feature type="transmembrane region" description="Helical" evidence="5">
    <location>
        <begin position="330"/>
        <end position="352"/>
    </location>
</feature>
<keyword evidence="4 5" id="KW-0472">Membrane</keyword>
<dbReference type="InterPro" id="IPR028250">
    <property type="entry name" value="DsbDN"/>
</dbReference>
<dbReference type="GO" id="GO:0017004">
    <property type="term" value="P:cytochrome complex assembly"/>
    <property type="evidence" value="ECO:0007669"/>
    <property type="project" value="InterPro"/>
</dbReference>
<evidence type="ECO:0000256" key="3">
    <source>
        <dbReference type="ARBA" id="ARBA00022989"/>
    </source>
</evidence>
<feature type="domain" description="Cytochrome C biogenesis protein transmembrane" evidence="6">
    <location>
        <begin position="292"/>
        <end position="502"/>
    </location>
</feature>
<dbReference type="Gene3D" id="3.40.30.10">
    <property type="entry name" value="Glutaredoxin"/>
    <property type="match status" value="1"/>
</dbReference>
<dbReference type="GO" id="GO:0016020">
    <property type="term" value="C:membrane"/>
    <property type="evidence" value="ECO:0007669"/>
    <property type="project" value="UniProtKB-SubCell"/>
</dbReference>